<dbReference type="EMBL" id="JACVDC010000087">
    <property type="protein sequence ID" value="MBC9798064.1"/>
    <property type="molecule type" value="Genomic_DNA"/>
</dbReference>
<comment type="subcellular location">
    <subcellularLocation>
        <location evidence="1">Membrane</location>
    </subcellularLocation>
</comment>
<evidence type="ECO:0000313" key="4">
    <source>
        <dbReference type="EMBL" id="MBC9798064.1"/>
    </source>
</evidence>
<dbReference type="SUPFAM" id="SSF56601">
    <property type="entry name" value="beta-lactamase/transpeptidase-like"/>
    <property type="match status" value="1"/>
</dbReference>
<evidence type="ECO:0000256" key="2">
    <source>
        <dbReference type="ARBA" id="ARBA00023136"/>
    </source>
</evidence>
<dbReference type="PANTHER" id="PTHR46825">
    <property type="entry name" value="D-ALANYL-D-ALANINE-CARBOXYPEPTIDASE/ENDOPEPTIDASE AMPH"/>
    <property type="match status" value="1"/>
</dbReference>
<sequence>MKKYCFLVVIVSTLCFGQDPVGDLIDAEYKNGHFNGTALVVKDKKVISNINRGFANFQFKVRIDSCTRFPIASITKLFTTVAILQLQERSVIDLNDKISKYIEGLPANCQNIHISDLLIHHSGLSNEPVRAYLSKYKIDRYIKEFVFRKDTAGPAKFNYNNVDFVLLSGIIEKATQKTFSEVIESQILIPLKLDNTGFVNESDIILNLAYGYHNYSFGKGGANDPLYNDRRFLSNYFGAGQMYSTTEDLYRFIMALGNDKLISEQTRRAYLIKPQKENRIDGLQGMPTYGFYFDDKTYGHPVLRRGGSIDGFNTEIITDMNFNKIVIILCNTDTGDLKEISNKIFSLVN</sequence>
<dbReference type="AlphaFoldDB" id="A0A926JVD4"/>
<accession>A0A926JVD4</accession>
<keyword evidence="4" id="KW-0378">Hydrolase</keyword>
<gene>
    <name evidence="4" type="ORF">IBL28_18990</name>
</gene>
<dbReference type="Pfam" id="PF00144">
    <property type="entry name" value="Beta-lactamase"/>
    <property type="match status" value="1"/>
</dbReference>
<keyword evidence="5" id="KW-1185">Reference proteome</keyword>
<evidence type="ECO:0000313" key="5">
    <source>
        <dbReference type="Proteomes" id="UP000653730"/>
    </source>
</evidence>
<dbReference type="GO" id="GO:0016020">
    <property type="term" value="C:membrane"/>
    <property type="evidence" value="ECO:0007669"/>
    <property type="project" value="UniProtKB-SubCell"/>
</dbReference>
<keyword evidence="2" id="KW-0472">Membrane</keyword>
<proteinExistence type="predicted"/>
<dbReference type="InterPro" id="IPR012338">
    <property type="entry name" value="Beta-lactam/transpept-like"/>
</dbReference>
<evidence type="ECO:0000256" key="1">
    <source>
        <dbReference type="ARBA" id="ARBA00004370"/>
    </source>
</evidence>
<name>A0A926JVD4_9FLAO</name>
<dbReference type="RefSeq" id="WP_187967190.1">
    <property type="nucleotide sequence ID" value="NZ_JAHKRR010000001.1"/>
</dbReference>
<dbReference type="Gene3D" id="3.40.710.10">
    <property type="entry name" value="DD-peptidase/beta-lactamase superfamily"/>
    <property type="match status" value="1"/>
</dbReference>
<comment type="caution">
    <text evidence="4">The sequence shown here is derived from an EMBL/GenBank/DDBJ whole genome shotgun (WGS) entry which is preliminary data.</text>
</comment>
<organism evidence="4 5">
    <name type="scientific">Sinomicrobium weinanense</name>
    <dbReference type="NCBI Taxonomy" id="2842200"/>
    <lineage>
        <taxon>Bacteria</taxon>
        <taxon>Pseudomonadati</taxon>
        <taxon>Bacteroidota</taxon>
        <taxon>Flavobacteriia</taxon>
        <taxon>Flavobacteriales</taxon>
        <taxon>Flavobacteriaceae</taxon>
        <taxon>Sinomicrobium</taxon>
    </lineage>
</organism>
<dbReference type="GO" id="GO:0016787">
    <property type="term" value="F:hydrolase activity"/>
    <property type="evidence" value="ECO:0007669"/>
    <property type="project" value="UniProtKB-KW"/>
</dbReference>
<evidence type="ECO:0000259" key="3">
    <source>
        <dbReference type="Pfam" id="PF00144"/>
    </source>
</evidence>
<feature type="domain" description="Beta-lactamase-related" evidence="3">
    <location>
        <begin position="24"/>
        <end position="335"/>
    </location>
</feature>
<reference evidence="4 5" key="1">
    <citation type="submission" date="2020-09" db="EMBL/GenBank/DDBJ databases">
        <title>Sinomicrobium weinanense sp. nov., a halophilic bacteria isolated from saline-alkali soil.</title>
        <authorList>
            <person name="Wu P."/>
            <person name="Ren H."/>
            <person name="Mei Y."/>
            <person name="Liang Y."/>
            <person name="Chen Z."/>
        </authorList>
    </citation>
    <scope>NUCLEOTIDE SEQUENCE [LARGE SCALE GENOMIC DNA]</scope>
    <source>
        <strain evidence="4 5">FJxs</strain>
    </source>
</reference>
<protein>
    <submittedName>
        <fullName evidence="4">Serine hydrolase</fullName>
    </submittedName>
</protein>
<dbReference type="PANTHER" id="PTHR46825:SF11">
    <property type="entry name" value="PENICILLIN-BINDING PROTEIN 4"/>
    <property type="match status" value="1"/>
</dbReference>
<dbReference type="InterPro" id="IPR050491">
    <property type="entry name" value="AmpC-like"/>
</dbReference>
<dbReference type="Proteomes" id="UP000653730">
    <property type="component" value="Unassembled WGS sequence"/>
</dbReference>
<dbReference type="InterPro" id="IPR001466">
    <property type="entry name" value="Beta-lactam-related"/>
</dbReference>